<proteinExistence type="predicted"/>
<evidence type="ECO:0000313" key="1">
    <source>
        <dbReference type="EMBL" id="HAS8542153.1"/>
    </source>
</evidence>
<accession>A0A8H9THC3</accession>
<sequence>MITLNENVLSLGGLDFAVGGKWEEGHLEAATSVRKLKLIKSMMQNSISTGVLVEGEAFAQVADYPSKMLGKYSLASYLYGSKNTAFFLEVGEDEYWVAVYDHNGLLSTHADVDTCISRNALRDFLSMQVNISEDPDAFRIVNLSHNEFKFAGERSLSDKLESVILSEGSIDRGRLAQCVIKKQVGDLNRKVVGGISLVALAVAAYGYYFVTTPPEVISDIQYGIYSNEFTEIHQELSSQFSEIQRAESARKTVNDESFVRKGKEEFNELILSKNVSNIEVLNSVAAFREMAPVKINGWDFQSLEYQNNRFFLTYKRAGLFPESSNYLEFDKAIAKYFKEKGVDVSPSSLLSKGGVRVSEIVVTKAQSPEYIKFLEDRRKINEARSGVISRISSLQIKLEQYQSLIDEAQMSVELLGPFEMRDETITSGIINKIDDIVMQAKPYLDSMKLELSGYKGIPQLSIPDHSSKLIGDSGIEGTIYPLLQNKNTFSWGEPSSKSGFPVSINDKRYEGKYVIQGSTFKLVMTNGISQLDNLHDIFNNEYVHIGDIKVTGKAGSEPKVEIDVNLYELNSDFIF</sequence>
<gene>
    <name evidence="1" type="ORF">I7730_20400</name>
</gene>
<protein>
    <submittedName>
        <fullName evidence="1">Uncharacterized protein</fullName>
    </submittedName>
</protein>
<dbReference type="AlphaFoldDB" id="A0A8H9THC3"/>
<dbReference type="EMBL" id="DACRBY010000032">
    <property type="protein sequence ID" value="HAS8542153.1"/>
    <property type="molecule type" value="Genomic_DNA"/>
</dbReference>
<reference evidence="1" key="1">
    <citation type="journal article" date="2018" name="Genome Biol.">
        <title>SKESA: strategic k-mer extension for scrupulous assemblies.</title>
        <authorList>
            <person name="Souvorov A."/>
            <person name="Agarwala R."/>
            <person name="Lipman D.J."/>
        </authorList>
    </citation>
    <scope>NUCLEOTIDE SEQUENCE</scope>
    <source>
        <strain evidence="1">BCW_3452</strain>
    </source>
</reference>
<name>A0A8H9THC3_VIBVL</name>
<comment type="caution">
    <text evidence="1">The sequence shown here is derived from an EMBL/GenBank/DDBJ whole genome shotgun (WGS) entry which is preliminary data.</text>
</comment>
<dbReference type="Proteomes" id="UP000863257">
    <property type="component" value="Unassembled WGS sequence"/>
</dbReference>
<reference evidence="1" key="2">
    <citation type="submission" date="2019-01" db="EMBL/GenBank/DDBJ databases">
        <authorList>
            <consortium name="NCBI Pathogen Detection Project"/>
        </authorList>
    </citation>
    <scope>NUCLEOTIDE SEQUENCE</scope>
    <source>
        <strain evidence="1">BCW_3452</strain>
    </source>
</reference>
<organism evidence="1">
    <name type="scientific">Vibrio vulnificus</name>
    <dbReference type="NCBI Taxonomy" id="672"/>
    <lineage>
        <taxon>Bacteria</taxon>
        <taxon>Pseudomonadati</taxon>
        <taxon>Pseudomonadota</taxon>
        <taxon>Gammaproteobacteria</taxon>
        <taxon>Vibrionales</taxon>
        <taxon>Vibrionaceae</taxon>
        <taxon>Vibrio</taxon>
    </lineage>
</organism>